<keyword evidence="2 3" id="KW-0413">Isomerase</keyword>
<organism evidence="7 8">
    <name type="scientific">Granulibacter bethesdensis</name>
    <dbReference type="NCBI Taxonomy" id="364410"/>
    <lineage>
        <taxon>Bacteria</taxon>
        <taxon>Pseudomonadati</taxon>
        <taxon>Pseudomonadota</taxon>
        <taxon>Alphaproteobacteria</taxon>
        <taxon>Acetobacterales</taxon>
        <taxon>Acetobacteraceae</taxon>
        <taxon>Granulibacter</taxon>
    </lineage>
</organism>
<accession>A0AAC9KCW3</accession>
<dbReference type="GO" id="GO:0016829">
    <property type="term" value="F:lyase activity"/>
    <property type="evidence" value="ECO:0007669"/>
    <property type="project" value="UniProtKB-KW"/>
</dbReference>
<dbReference type="AlphaFoldDB" id="A0AAC9KCW3"/>
<dbReference type="HAMAP" id="MF_01929">
    <property type="entry name" value="PurE_classI"/>
    <property type="match status" value="1"/>
</dbReference>
<proteinExistence type="inferred from homology"/>
<dbReference type="InterPro" id="IPR000031">
    <property type="entry name" value="PurE_dom"/>
</dbReference>
<evidence type="ECO:0000313" key="7">
    <source>
        <dbReference type="EMBL" id="APH54667.1"/>
    </source>
</evidence>
<keyword evidence="1 3" id="KW-0658">Purine biosynthesis</keyword>
<protein>
    <recommendedName>
        <fullName evidence="3 4">N5-carboxyaminoimidazole ribonucleotide mutase</fullName>
        <shortName evidence="3 4">N5-CAIR mutase</shortName>
        <ecNumber evidence="3 4">5.4.99.18</ecNumber>
    </recommendedName>
    <alternativeName>
        <fullName evidence="3">5-(carboxyamino)imidazole ribonucleotide mutase</fullName>
    </alternativeName>
</protein>
<name>A0AAC9KCW3_9PROT</name>
<dbReference type="InterPro" id="IPR033747">
    <property type="entry name" value="PurE_ClassI"/>
</dbReference>
<dbReference type="Proteomes" id="UP000182373">
    <property type="component" value="Chromosome"/>
</dbReference>
<feature type="binding site" evidence="3 5">
    <location>
        <position position="48"/>
    </location>
    <ligand>
        <name>substrate</name>
    </ligand>
</feature>
<keyword evidence="7" id="KW-0456">Lyase</keyword>
<feature type="binding site" evidence="3 5">
    <location>
        <position position="18"/>
    </location>
    <ligand>
        <name>substrate</name>
    </ligand>
</feature>
<feature type="domain" description="PurE" evidence="6">
    <location>
        <begin position="10"/>
        <end position="161"/>
    </location>
</feature>
<dbReference type="GO" id="GO:0006189">
    <property type="term" value="P:'de novo' IMP biosynthetic process"/>
    <property type="evidence" value="ECO:0007669"/>
    <property type="project" value="UniProtKB-UniRule"/>
</dbReference>
<evidence type="ECO:0000256" key="2">
    <source>
        <dbReference type="ARBA" id="ARBA00023235"/>
    </source>
</evidence>
<comment type="pathway">
    <text evidence="3 4">Purine metabolism; IMP biosynthesis via de novo pathway; 5-amino-1-(5-phospho-D-ribosyl)imidazole-4-carboxylate from 5-amino-1-(5-phospho-D-ribosyl)imidazole (N5-CAIR route): step 2/2.</text>
</comment>
<comment type="function">
    <text evidence="3 4">Catalyzes the conversion of N5-carboxyaminoimidazole ribonucleotide (N5-CAIR) to 4-carboxy-5-aminoimidazole ribonucleotide (CAIR).</text>
</comment>
<dbReference type="InterPro" id="IPR024694">
    <property type="entry name" value="PurE_prokaryotes"/>
</dbReference>
<evidence type="ECO:0000256" key="5">
    <source>
        <dbReference type="PIRSR" id="PIRSR001338-1"/>
    </source>
</evidence>
<feature type="binding site" evidence="3 5">
    <location>
        <position position="21"/>
    </location>
    <ligand>
        <name>substrate</name>
    </ligand>
</feature>
<reference evidence="8" key="1">
    <citation type="submission" date="2016-11" db="EMBL/GenBank/DDBJ databases">
        <title>Comparative genomic and phenotypic analysis of Granulibacter bethesdensis clinical isolates from patients with chronic granulomatous disease.</title>
        <authorList>
            <person name="Zarember K.A."/>
            <person name="Porcella S.F."/>
            <person name="Chu J."/>
            <person name="Ding L."/>
            <person name="Dahlstrom E."/>
            <person name="Barbian K."/>
            <person name="Martens C."/>
            <person name="Sykora L."/>
            <person name="Kramer S."/>
            <person name="Pettinato A.M."/>
            <person name="Hong H."/>
            <person name="Wald G."/>
            <person name="Berg L.J."/>
            <person name="Rogge L.S."/>
            <person name="Greenberg D.E."/>
            <person name="Falcone E.L."/>
            <person name="Neves J.F."/>
            <person name="Simoes M.J."/>
            <person name="Casal M."/>
            <person name="Rodriguez-Lopez F.C."/>
            <person name="Zelazny A."/>
            <person name="Gallin J.I."/>
            <person name="Holland S.M."/>
        </authorList>
    </citation>
    <scope>NUCLEOTIDE SEQUENCE [LARGE SCALE GENOMIC DNA]</scope>
    <source>
        <strain evidence="8">NIH9.1</strain>
    </source>
</reference>
<dbReference type="RefSeq" id="WP_072572651.1">
    <property type="nucleotide sequence ID" value="NZ_CP018191.1"/>
</dbReference>
<evidence type="ECO:0000256" key="1">
    <source>
        <dbReference type="ARBA" id="ARBA00022755"/>
    </source>
</evidence>
<dbReference type="EC" id="5.4.99.18" evidence="3 4"/>
<dbReference type="Gene3D" id="3.40.50.1970">
    <property type="match status" value="1"/>
</dbReference>
<evidence type="ECO:0000256" key="4">
    <source>
        <dbReference type="PIRNR" id="PIRNR001338"/>
    </source>
</evidence>
<evidence type="ECO:0000256" key="3">
    <source>
        <dbReference type="HAMAP-Rule" id="MF_01929"/>
    </source>
</evidence>
<dbReference type="PANTHER" id="PTHR23046:SF2">
    <property type="entry name" value="PHOSPHORIBOSYLAMINOIMIDAZOLE CARBOXYLASE"/>
    <property type="match status" value="1"/>
</dbReference>
<dbReference type="SMART" id="SM01001">
    <property type="entry name" value="AIRC"/>
    <property type="match status" value="1"/>
</dbReference>
<dbReference type="EMBL" id="CP018191">
    <property type="protein sequence ID" value="APH54667.1"/>
    <property type="molecule type" value="Genomic_DNA"/>
</dbReference>
<evidence type="ECO:0000259" key="6">
    <source>
        <dbReference type="SMART" id="SM01001"/>
    </source>
</evidence>
<gene>
    <name evidence="3" type="primary">purE</name>
    <name evidence="7" type="ORF">GbCGDNIH9_1364</name>
</gene>
<dbReference type="GO" id="GO:0034023">
    <property type="term" value="F:5-(carboxyamino)imidazole ribonucleotide mutase activity"/>
    <property type="evidence" value="ECO:0007669"/>
    <property type="project" value="UniProtKB-UniRule"/>
</dbReference>
<dbReference type="Pfam" id="PF00731">
    <property type="entry name" value="AIRC"/>
    <property type="match status" value="1"/>
</dbReference>
<dbReference type="SUPFAM" id="SSF52255">
    <property type="entry name" value="N5-CAIR mutase (phosphoribosylaminoimidazole carboxylase, PurE)"/>
    <property type="match status" value="1"/>
</dbReference>
<dbReference type="PANTHER" id="PTHR23046">
    <property type="entry name" value="PHOSPHORIBOSYLAMINOIMIDAZOLE CARBOXYLASE CATALYTIC SUBUNIT"/>
    <property type="match status" value="1"/>
</dbReference>
<evidence type="ECO:0000313" key="8">
    <source>
        <dbReference type="Proteomes" id="UP000182373"/>
    </source>
</evidence>
<dbReference type="NCBIfam" id="TIGR01162">
    <property type="entry name" value="purE"/>
    <property type="match status" value="1"/>
</dbReference>
<comment type="similarity">
    <text evidence="3">Belongs to the AIR carboxylase family. Class I subfamily.</text>
</comment>
<sequence length="173" mass="17848">MNPVHHSSSPLVGIIMGSQSDWPTMVHAAETLTKLGIPHEKRIVSAHRTPDRLADYARTASSRGLKVVIAGAGGAAHLPGMCAAWTRLPVLGVPVESHALKGMDSLMSIVQMPGGIPVGTLAIGKAGAINAALLAASILALSDPALATRLDEWRAAQTASVAETVDETASLPR</sequence>
<comment type="catalytic activity">
    <reaction evidence="3 4">
        <text>5-carboxyamino-1-(5-phospho-D-ribosyl)imidazole + H(+) = 5-amino-1-(5-phospho-D-ribosyl)imidazole-4-carboxylate</text>
        <dbReference type="Rhea" id="RHEA:13193"/>
        <dbReference type="ChEBI" id="CHEBI:15378"/>
        <dbReference type="ChEBI" id="CHEBI:58730"/>
        <dbReference type="ChEBI" id="CHEBI:77657"/>
        <dbReference type="EC" id="5.4.99.18"/>
    </reaction>
</comment>
<dbReference type="PIRSF" id="PIRSF001338">
    <property type="entry name" value="AIR_carboxylase"/>
    <property type="match status" value="1"/>
</dbReference>